<evidence type="ECO:0000313" key="2">
    <source>
        <dbReference type="Proteomes" id="UP000228952"/>
    </source>
</evidence>
<comment type="caution">
    <text evidence="1">The sequence shown here is derived from an EMBL/GenBank/DDBJ whole genome shotgun (WGS) entry which is preliminary data.</text>
</comment>
<reference evidence="2" key="1">
    <citation type="submission" date="2017-09" db="EMBL/GenBank/DDBJ databases">
        <title>Depth-based differentiation of microbial function through sediment-hosted aquifers and enrichment of novel symbionts in the deep terrestrial subsurface.</title>
        <authorList>
            <person name="Probst A.J."/>
            <person name="Ladd B."/>
            <person name="Jarett J.K."/>
            <person name="Geller-Mcgrath D.E."/>
            <person name="Sieber C.M.K."/>
            <person name="Emerson J.B."/>
            <person name="Anantharaman K."/>
            <person name="Thomas B.C."/>
            <person name="Malmstrom R."/>
            <person name="Stieglmeier M."/>
            <person name="Klingl A."/>
            <person name="Woyke T."/>
            <person name="Ryan C.M."/>
            <person name="Banfield J.F."/>
        </authorList>
    </citation>
    <scope>NUCLEOTIDE SEQUENCE [LARGE SCALE GENOMIC DNA]</scope>
</reference>
<organism evidence="1 2">
    <name type="scientific">Candidatus Dojkabacteria bacterium CG_4_10_14_0_2_um_filter_Dojkabacteria_WS6_41_15</name>
    <dbReference type="NCBI Taxonomy" id="2014249"/>
    <lineage>
        <taxon>Bacteria</taxon>
        <taxon>Candidatus Dojkabacteria</taxon>
    </lineage>
</organism>
<evidence type="ECO:0000313" key="1">
    <source>
        <dbReference type="EMBL" id="PJA13322.1"/>
    </source>
</evidence>
<protein>
    <submittedName>
        <fullName evidence="1">Uncharacterized protein</fullName>
    </submittedName>
</protein>
<accession>A0A2M7W1E1</accession>
<proteinExistence type="predicted"/>
<sequence>MNRYVIGIAVATAVVGIALIAMPAVSAYRGDNTKQGPNYTPEREAAMEKAFKAKDFAAWKKLMTENGRQPGVLRIVDTQVEFNKFADAWALAEQGKTVEAAKLRAELGLRQGNGMGRSGVRGQNNGGNFVDANKNGTCDMME</sequence>
<dbReference type="AlphaFoldDB" id="A0A2M7W1E1"/>
<dbReference type="EMBL" id="PFQB01000090">
    <property type="protein sequence ID" value="PJA13322.1"/>
    <property type="molecule type" value="Genomic_DNA"/>
</dbReference>
<dbReference type="Proteomes" id="UP000228952">
    <property type="component" value="Unassembled WGS sequence"/>
</dbReference>
<name>A0A2M7W1E1_9BACT</name>
<gene>
    <name evidence="1" type="ORF">COX64_03495</name>
</gene>